<reference evidence="3 4" key="1">
    <citation type="submission" date="2017-11" db="EMBL/GenBank/DDBJ databases">
        <title>Complete genome sequence of Streptomyces lavendulae subsp. lavendulae CCM 3239 (formerly 'Streptomyces aureofaciens CCM 3239'), the producer of the angucycline-type antibiotic auricin.</title>
        <authorList>
            <person name="Busche T."/>
            <person name="Novakova R."/>
            <person name="Al'Dilaimi A."/>
            <person name="Homerova D."/>
            <person name="Feckova L."/>
            <person name="Rezuchova B."/>
            <person name="Mingyar E."/>
            <person name="Csolleiova D."/>
            <person name="Bekeova C."/>
            <person name="Winkler A."/>
            <person name="Sevcikova B."/>
            <person name="Kalinowski J."/>
            <person name="Kormanec J."/>
            <person name="Ruckert C."/>
        </authorList>
    </citation>
    <scope>NUCLEOTIDE SEQUENCE [LARGE SCALE GENOMIC DNA]</scope>
    <source>
        <strain evidence="3 4">CCM 3239</strain>
    </source>
</reference>
<dbReference type="KEGG" id="slx:SLAV_05735"/>
<evidence type="ECO:0000313" key="4">
    <source>
        <dbReference type="Proteomes" id="UP000231791"/>
    </source>
</evidence>
<proteinExistence type="predicted"/>
<dbReference type="RefSeq" id="WP_030229873.1">
    <property type="nucleotide sequence ID" value="NZ_CP024985.1"/>
</dbReference>
<feature type="region of interest" description="Disordered" evidence="1">
    <location>
        <begin position="53"/>
        <end position="86"/>
    </location>
</feature>
<evidence type="ECO:0000256" key="1">
    <source>
        <dbReference type="SAM" id="MobiDB-lite"/>
    </source>
</evidence>
<feature type="transmembrane region" description="Helical" evidence="2">
    <location>
        <begin position="20"/>
        <end position="43"/>
    </location>
</feature>
<keyword evidence="4" id="KW-1185">Reference proteome</keyword>
<dbReference type="EMBL" id="CP024985">
    <property type="protein sequence ID" value="ATZ23052.1"/>
    <property type="molecule type" value="Genomic_DNA"/>
</dbReference>
<evidence type="ECO:0000256" key="2">
    <source>
        <dbReference type="SAM" id="Phobius"/>
    </source>
</evidence>
<dbReference type="OrthoDB" id="4318969at2"/>
<keyword evidence="2" id="KW-0812">Transmembrane</keyword>
<gene>
    <name evidence="3" type="ORF">SLAV_05735</name>
</gene>
<keyword evidence="2" id="KW-0472">Membrane</keyword>
<dbReference type="Proteomes" id="UP000231791">
    <property type="component" value="Chromosome"/>
</dbReference>
<keyword evidence="2" id="KW-1133">Transmembrane helix</keyword>
<protein>
    <submittedName>
        <fullName evidence="3">Uncharacterized protein</fullName>
    </submittedName>
</protein>
<dbReference type="GeneID" id="49382268"/>
<organism evidence="3 4">
    <name type="scientific">Streptomyces lavendulae subsp. lavendulae</name>
    <dbReference type="NCBI Taxonomy" id="58340"/>
    <lineage>
        <taxon>Bacteria</taxon>
        <taxon>Bacillati</taxon>
        <taxon>Actinomycetota</taxon>
        <taxon>Actinomycetes</taxon>
        <taxon>Kitasatosporales</taxon>
        <taxon>Streptomycetaceae</taxon>
        <taxon>Streptomyces</taxon>
    </lineage>
</organism>
<name>A0A2K8P8I2_STRLA</name>
<evidence type="ECO:0000313" key="3">
    <source>
        <dbReference type="EMBL" id="ATZ23052.1"/>
    </source>
</evidence>
<feature type="compositionally biased region" description="Low complexity" evidence="1">
    <location>
        <begin position="57"/>
        <end position="71"/>
    </location>
</feature>
<dbReference type="AlphaFoldDB" id="A0A2K8P8I2"/>
<sequence>MPKKRLPEGRHSAPATSSVWRRILIGAVVLAVLTGVAGLLAYFTRTDAGGRAKEPEATASAAPSVPAKPSAGSGGSAPTPPTTSDPIAFGKAAAQALWSYDTRTLSQPEHLAGLQRWMTGEARYADWASVTKQIPDPVLWSRLRDNQQHITATVGEGHFPKVFKAALAADPGAITSAHVYAVTVSGRQSIAWAGAGGGAEARSLTLAVQCRPQQSCALAGVLPTVSP</sequence>
<accession>A0A2K8P8I2</accession>